<comment type="similarity">
    <text evidence="2">Belongs to the porin LamB (TC 1.B.3) family.</text>
</comment>
<keyword evidence="5" id="KW-0812">Transmembrane</keyword>
<keyword evidence="9" id="KW-0998">Cell outer membrane</keyword>
<keyword evidence="8" id="KW-0472">Membrane</keyword>
<evidence type="ECO:0000256" key="8">
    <source>
        <dbReference type="ARBA" id="ARBA00023136"/>
    </source>
</evidence>
<feature type="coiled-coil region" evidence="10">
    <location>
        <begin position="29"/>
        <end position="70"/>
    </location>
</feature>
<dbReference type="InterPro" id="IPR003192">
    <property type="entry name" value="Porin_LamB"/>
</dbReference>
<dbReference type="PANTHER" id="PTHR38762:SF1">
    <property type="entry name" value="CRYPTIC OUTER MEMBRANE PORIN BGLH-RELATED"/>
    <property type="match status" value="1"/>
</dbReference>
<evidence type="ECO:0000256" key="2">
    <source>
        <dbReference type="ARBA" id="ARBA00007055"/>
    </source>
</evidence>
<keyword evidence="11" id="KW-0732">Signal</keyword>
<evidence type="ECO:0000256" key="10">
    <source>
        <dbReference type="SAM" id="Coils"/>
    </source>
</evidence>
<feature type="signal peptide" evidence="11">
    <location>
        <begin position="1"/>
        <end position="27"/>
    </location>
</feature>
<dbReference type="InterPro" id="IPR036998">
    <property type="entry name" value="Porin_LamB_sf"/>
</dbReference>
<keyword evidence="7" id="KW-0626">Porin</keyword>
<dbReference type="PANTHER" id="PTHR38762">
    <property type="entry name" value="CRYPTIC OUTER MEMBRANE PORIN BGLH-RELATED"/>
    <property type="match status" value="1"/>
</dbReference>
<keyword evidence="6" id="KW-0406">Ion transport</keyword>
<keyword evidence="3" id="KW-0813">Transport</keyword>
<organism evidence="12 13">
    <name type="scientific">Chromohalobacter beijerinckii</name>
    <dbReference type="NCBI Taxonomy" id="86179"/>
    <lineage>
        <taxon>Bacteria</taxon>
        <taxon>Pseudomonadati</taxon>
        <taxon>Pseudomonadota</taxon>
        <taxon>Gammaproteobacteria</taxon>
        <taxon>Oceanospirillales</taxon>
        <taxon>Halomonadaceae</taxon>
        <taxon>Chromohalobacter</taxon>
    </lineage>
</organism>
<evidence type="ECO:0000313" key="13">
    <source>
        <dbReference type="Proteomes" id="UP001596015"/>
    </source>
</evidence>
<dbReference type="Pfam" id="PF02264">
    <property type="entry name" value="LamB"/>
    <property type="match status" value="1"/>
</dbReference>
<accession>A0ABV8XA49</accession>
<evidence type="ECO:0000256" key="11">
    <source>
        <dbReference type="SAM" id="SignalP"/>
    </source>
</evidence>
<evidence type="ECO:0000256" key="3">
    <source>
        <dbReference type="ARBA" id="ARBA00022448"/>
    </source>
</evidence>
<dbReference type="SUPFAM" id="SSF56935">
    <property type="entry name" value="Porins"/>
    <property type="match status" value="1"/>
</dbReference>
<keyword evidence="4" id="KW-1134">Transmembrane beta strand</keyword>
<dbReference type="EMBL" id="JBHSEO010000009">
    <property type="protein sequence ID" value="MFC4415212.1"/>
    <property type="molecule type" value="Genomic_DNA"/>
</dbReference>
<gene>
    <name evidence="12" type="ORF">ACFO0E_02120</name>
</gene>
<comment type="caution">
    <text evidence="12">The sequence shown here is derived from an EMBL/GenBank/DDBJ whole genome shotgun (WGS) entry which is preliminary data.</text>
</comment>
<protein>
    <submittedName>
        <fullName evidence="12">Carbohydrate porin</fullName>
    </submittedName>
</protein>
<name>A0ABV8XA49_9GAMM</name>
<dbReference type="InterPro" id="IPR050286">
    <property type="entry name" value="G_neg_Bact_CarbUptk_Porin"/>
</dbReference>
<evidence type="ECO:0000256" key="4">
    <source>
        <dbReference type="ARBA" id="ARBA00022452"/>
    </source>
</evidence>
<evidence type="ECO:0000256" key="9">
    <source>
        <dbReference type="ARBA" id="ARBA00023237"/>
    </source>
</evidence>
<evidence type="ECO:0000256" key="7">
    <source>
        <dbReference type="ARBA" id="ARBA00023114"/>
    </source>
</evidence>
<dbReference type="CDD" id="cd01346">
    <property type="entry name" value="Maltoporin-like"/>
    <property type="match status" value="1"/>
</dbReference>
<dbReference type="Proteomes" id="UP001596015">
    <property type="component" value="Unassembled WGS sequence"/>
</dbReference>
<evidence type="ECO:0000256" key="5">
    <source>
        <dbReference type="ARBA" id="ARBA00022692"/>
    </source>
</evidence>
<evidence type="ECO:0000313" key="12">
    <source>
        <dbReference type="EMBL" id="MFC4415212.1"/>
    </source>
</evidence>
<proteinExistence type="inferred from homology"/>
<feature type="chain" id="PRO_5045731157" evidence="11">
    <location>
        <begin position="28"/>
        <end position="497"/>
    </location>
</feature>
<evidence type="ECO:0000256" key="6">
    <source>
        <dbReference type="ARBA" id="ARBA00023065"/>
    </source>
</evidence>
<dbReference type="Gene3D" id="2.40.170.10">
    <property type="entry name" value="Porin, LamB type"/>
    <property type="match status" value="1"/>
</dbReference>
<keyword evidence="13" id="KW-1185">Reference proteome</keyword>
<comment type="subcellular location">
    <subcellularLocation>
        <location evidence="1">Cell outer membrane</location>
        <topology evidence="1">Multi-pass membrane protein</topology>
    </subcellularLocation>
</comment>
<sequence>MNKPYFSTPLCTAIFATGVITSSSSFAQDLTVEERLFQLESRVEEAENRAQEAENEAAELREKFAVDYNNRLSKLESPKEGKDGFIFSGYLRSGLLIGDDGKSQDAGPNVTPAGPLGGAVGRLGNEPDTYIHVKLDHYNTFENGATSQFRVALADSVNTYNDWSSSETQLHVRQAYLQFGNLPSFTGAFENASIWAGKRLDRDMFDIHWLDTDVYFLGGTGGGIYDVALTDEWKTSFSVYGRSFSDYPVASPENEDPVSGETDSLIFTSNNFFGNWEIMASAISAADNDERMTDGGYSAAENGYHGMLAYHGDSFFGLREGSFKAALLHGQDLGAEVRRIGADGELLDGAKTTKLAMYGTTYLSPNWRIAPAIMAQTSDDRYVNGDDYKWATFNARLAHEISQSFEMQYEASYQYMDLDPNGYEGQNEASGSYMKFTIAPTFKPNVGGFWERPEIRVFATYADWDEELNDYSDSDSFGSENFVGGELSFGVQAETWF</sequence>
<dbReference type="RefSeq" id="WP_246942383.1">
    <property type="nucleotide sequence ID" value="NZ_JAKGAK010000022.1"/>
</dbReference>
<evidence type="ECO:0000256" key="1">
    <source>
        <dbReference type="ARBA" id="ARBA00004571"/>
    </source>
</evidence>
<keyword evidence="10" id="KW-0175">Coiled coil</keyword>
<reference evidence="13" key="1">
    <citation type="journal article" date="2019" name="Int. J. Syst. Evol. Microbiol.">
        <title>The Global Catalogue of Microorganisms (GCM) 10K type strain sequencing project: providing services to taxonomists for standard genome sequencing and annotation.</title>
        <authorList>
            <consortium name="The Broad Institute Genomics Platform"/>
            <consortium name="The Broad Institute Genome Sequencing Center for Infectious Disease"/>
            <person name="Wu L."/>
            <person name="Ma J."/>
        </authorList>
    </citation>
    <scope>NUCLEOTIDE SEQUENCE [LARGE SCALE GENOMIC DNA]</scope>
    <source>
        <strain evidence="13">CCUG 49679</strain>
    </source>
</reference>